<evidence type="ECO:0000256" key="5">
    <source>
        <dbReference type="ARBA" id="ARBA00022552"/>
    </source>
</evidence>
<evidence type="ECO:0000259" key="13">
    <source>
        <dbReference type="SMART" id="SM00322"/>
    </source>
</evidence>
<dbReference type="GO" id="GO:0032040">
    <property type="term" value="C:small-subunit processome"/>
    <property type="evidence" value="ECO:0007669"/>
    <property type="project" value="TreeGrafter"/>
</dbReference>
<evidence type="ECO:0000256" key="3">
    <source>
        <dbReference type="ARBA" id="ARBA00017405"/>
    </source>
</evidence>
<sequence length="348" mass="40484">MPSTHKKEKPWDTDDIDKWKIDKFAPEDNAGGTFLEESSFSTLFPKYREQYLRGSWPFITRSLEKQGIACTLDLVEGSMTVKTTRKTFDPAAILNARDLIKLLARSVPAPQAVKILEDEVACDVIKIRNLVRNKERFVKRRQRILGPNGSTLKALELLTECYILVQGNTVATMGPYKGLKTVRKIIEDTMANIHPIYAIKELMIKKELAKDPELANENWDRFLPNFKKRTLSKRRVPHNVTDKSKKVYTPFPPRQEKSKVDLQIESGEYFLGKHAKERKQREDREAKMKEKMEEKRKERIKEFVPPTENGDKKKRKREDGEGKEKKKRKSETEVDGAEAYARRKAMRF</sequence>
<dbReference type="Pfam" id="PF21800">
    <property type="entry name" value="KH_KRR1_2nd"/>
    <property type="match status" value="1"/>
</dbReference>
<evidence type="ECO:0000256" key="10">
    <source>
        <dbReference type="ARBA" id="ARBA00025908"/>
    </source>
</evidence>
<comment type="subcellular location">
    <subcellularLocation>
        <location evidence="1 11">Nucleus</location>
        <location evidence="1 11">Nucleolus</location>
    </subcellularLocation>
</comment>
<reference evidence="14" key="1">
    <citation type="journal article" date="2020" name="Stud. Mycol.">
        <title>101 Dothideomycetes genomes: a test case for predicting lifestyles and emergence of pathogens.</title>
        <authorList>
            <person name="Haridas S."/>
            <person name="Albert R."/>
            <person name="Binder M."/>
            <person name="Bloem J."/>
            <person name="Labutti K."/>
            <person name="Salamov A."/>
            <person name="Andreopoulos B."/>
            <person name="Baker S."/>
            <person name="Barry K."/>
            <person name="Bills G."/>
            <person name="Bluhm B."/>
            <person name="Cannon C."/>
            <person name="Castanera R."/>
            <person name="Culley D."/>
            <person name="Daum C."/>
            <person name="Ezra D."/>
            <person name="Gonzalez J."/>
            <person name="Henrissat B."/>
            <person name="Kuo A."/>
            <person name="Liang C."/>
            <person name="Lipzen A."/>
            <person name="Lutzoni F."/>
            <person name="Magnuson J."/>
            <person name="Mondo S."/>
            <person name="Nolan M."/>
            <person name="Ohm R."/>
            <person name="Pangilinan J."/>
            <person name="Park H.-J."/>
            <person name="Ramirez L."/>
            <person name="Alfaro M."/>
            <person name="Sun H."/>
            <person name="Tritt A."/>
            <person name="Yoshinaga Y."/>
            <person name="Zwiers L.-H."/>
            <person name="Turgeon B."/>
            <person name="Goodwin S."/>
            <person name="Spatafora J."/>
            <person name="Crous P."/>
            <person name="Grigoriev I."/>
        </authorList>
    </citation>
    <scope>NUCLEOTIDE SEQUENCE</scope>
    <source>
        <strain evidence="14">CBS 122681</strain>
    </source>
</reference>
<comment type="subunit">
    <text evidence="10">Component of the ribosomal small subunit (SSU) processome composed of at least 40 protein subunits and snoRNA U3. Interacts with snoRNA U3. Interacts with MPP10, KRI1 and with ribosomal proteins RPS1A, RPS4A, RPS4B, RPS8A, RPS8B, RPS11A, RPS11B, RPS13, RPS24, RPS25, RPL4A, RPL7B, RPL8, RPL23, RPL25 and RPL28.</text>
</comment>
<dbReference type="AlphaFoldDB" id="A0A6A6T9U2"/>
<dbReference type="InterPro" id="IPR024166">
    <property type="entry name" value="rRNA_assembly_KRR1"/>
</dbReference>
<keyword evidence="5 11" id="KW-0698">rRNA processing</keyword>
<name>A0A6A6T9U2_9PLEO</name>
<gene>
    <name evidence="14" type="ORF">K491DRAFT_757397</name>
</gene>
<dbReference type="PANTHER" id="PTHR12581">
    <property type="entry name" value="HIV-1 REV BINDING PROTEIN 2, 3"/>
    <property type="match status" value="1"/>
</dbReference>
<protein>
    <recommendedName>
        <fullName evidence="3 11">KRR1 small subunit processome component</fullName>
    </recommendedName>
    <alternativeName>
        <fullName evidence="11">KRR-R motif-containing protein 1</fullName>
    </alternativeName>
</protein>
<dbReference type="InterPro" id="IPR048548">
    <property type="entry name" value="KRR1-like_KH2"/>
</dbReference>
<dbReference type="SMART" id="SM00322">
    <property type="entry name" value="KH"/>
    <property type="match status" value="1"/>
</dbReference>
<keyword evidence="15" id="KW-1185">Reference proteome</keyword>
<dbReference type="FunFam" id="3.30.1370.10:FF:000014">
    <property type="entry name" value="KRR1 small subunit processome component"/>
    <property type="match status" value="1"/>
</dbReference>
<evidence type="ECO:0000256" key="12">
    <source>
        <dbReference type="SAM" id="MobiDB-lite"/>
    </source>
</evidence>
<keyword evidence="6 11" id="KW-0694">RNA-binding</keyword>
<dbReference type="GO" id="GO:0003723">
    <property type="term" value="F:RNA binding"/>
    <property type="evidence" value="ECO:0007669"/>
    <property type="project" value="UniProtKB-KW"/>
</dbReference>
<dbReference type="GO" id="GO:0006364">
    <property type="term" value="P:rRNA processing"/>
    <property type="evidence" value="ECO:0007669"/>
    <property type="project" value="UniProtKB-KW"/>
</dbReference>
<evidence type="ECO:0000256" key="1">
    <source>
        <dbReference type="ARBA" id="ARBA00004604"/>
    </source>
</evidence>
<feature type="region of interest" description="Disordered" evidence="12">
    <location>
        <begin position="273"/>
        <end position="348"/>
    </location>
</feature>
<evidence type="ECO:0000256" key="6">
    <source>
        <dbReference type="ARBA" id="ARBA00022884"/>
    </source>
</evidence>
<dbReference type="PIRSF" id="PIRSF006515">
    <property type="entry name" value="KRR1"/>
    <property type="match status" value="1"/>
</dbReference>
<evidence type="ECO:0000256" key="8">
    <source>
        <dbReference type="ARBA" id="ARBA00023274"/>
    </source>
</evidence>
<dbReference type="InterPro" id="IPR036612">
    <property type="entry name" value="KH_dom_type_1_sf"/>
</dbReference>
<dbReference type="CDD" id="cd22394">
    <property type="entry name" value="KH-I_KRR1_rpt2"/>
    <property type="match status" value="1"/>
</dbReference>
<feature type="compositionally biased region" description="Basic and acidic residues" evidence="12">
    <location>
        <begin position="279"/>
        <end position="302"/>
    </location>
</feature>
<dbReference type="InterPro" id="IPR048550">
    <property type="entry name" value="KRR1-like_KH1_euk"/>
</dbReference>
<dbReference type="Pfam" id="PF17903">
    <property type="entry name" value="KH_KRR1_1st"/>
    <property type="match status" value="1"/>
</dbReference>
<dbReference type="InterPro" id="IPR004087">
    <property type="entry name" value="KH_dom"/>
</dbReference>
<dbReference type="Proteomes" id="UP000799324">
    <property type="component" value="Unassembled WGS sequence"/>
</dbReference>
<evidence type="ECO:0000256" key="11">
    <source>
        <dbReference type="PIRNR" id="PIRNR006515"/>
    </source>
</evidence>
<evidence type="ECO:0000256" key="9">
    <source>
        <dbReference type="ARBA" id="ARBA00024668"/>
    </source>
</evidence>
<accession>A0A6A6T9U2</accession>
<dbReference type="OrthoDB" id="441223at2759"/>
<dbReference type="Gene3D" id="3.30.1370.10">
    <property type="entry name" value="K Homology domain, type 1"/>
    <property type="match status" value="2"/>
</dbReference>
<proteinExistence type="inferred from homology"/>
<evidence type="ECO:0000313" key="15">
    <source>
        <dbReference type="Proteomes" id="UP000799324"/>
    </source>
</evidence>
<dbReference type="InterPro" id="IPR048549">
    <property type="entry name" value="KRR1-like_KH2_euk"/>
</dbReference>
<comment type="similarity">
    <text evidence="2 11">Belongs to the KRR1 family.</text>
</comment>
<organism evidence="14 15">
    <name type="scientific">Lophiostoma macrostomum CBS 122681</name>
    <dbReference type="NCBI Taxonomy" id="1314788"/>
    <lineage>
        <taxon>Eukaryota</taxon>
        <taxon>Fungi</taxon>
        <taxon>Dikarya</taxon>
        <taxon>Ascomycota</taxon>
        <taxon>Pezizomycotina</taxon>
        <taxon>Dothideomycetes</taxon>
        <taxon>Pleosporomycetidae</taxon>
        <taxon>Pleosporales</taxon>
        <taxon>Lophiostomataceae</taxon>
        <taxon>Lophiostoma</taxon>
    </lineage>
</organism>
<evidence type="ECO:0000256" key="2">
    <source>
        <dbReference type="ARBA" id="ARBA00009344"/>
    </source>
</evidence>
<dbReference type="InterPro" id="IPR041174">
    <property type="entry name" value="KRR1-like_KH1"/>
</dbReference>
<keyword evidence="7 11" id="KW-0539">Nucleus</keyword>
<keyword evidence="4 11" id="KW-0690">Ribosome biogenesis</keyword>
<evidence type="ECO:0000313" key="14">
    <source>
        <dbReference type="EMBL" id="KAF2656576.1"/>
    </source>
</evidence>
<feature type="domain" description="K Homology" evidence="13">
    <location>
        <begin position="123"/>
        <end position="191"/>
    </location>
</feature>
<keyword evidence="8 11" id="KW-0687">Ribonucleoprotein</keyword>
<dbReference type="CDD" id="cd22393">
    <property type="entry name" value="KH-I_KRR1_rpt1"/>
    <property type="match status" value="1"/>
</dbReference>
<dbReference type="FunFam" id="3.30.1370.10:FF:000011">
    <property type="entry name" value="KRR1 small subunit processome component"/>
    <property type="match status" value="1"/>
</dbReference>
<comment type="function">
    <text evidence="9">Required for 40S ribosome biogenesis. Involved in nucleolar processing of pre-18S ribosomal RNA and ribosome assembly. Essential for vegetative growth.</text>
</comment>
<dbReference type="PANTHER" id="PTHR12581:SF0">
    <property type="entry name" value="KRR1 SMALL SUBUNIT PROCESSOME COMPONENT HOMOLOG"/>
    <property type="match status" value="1"/>
</dbReference>
<evidence type="ECO:0000256" key="7">
    <source>
        <dbReference type="ARBA" id="ARBA00023242"/>
    </source>
</evidence>
<dbReference type="SUPFAM" id="SSF54791">
    <property type="entry name" value="Eukaryotic type KH-domain (KH-domain type I)"/>
    <property type="match status" value="1"/>
</dbReference>
<dbReference type="EMBL" id="MU004334">
    <property type="protein sequence ID" value="KAF2656576.1"/>
    <property type="molecule type" value="Genomic_DNA"/>
</dbReference>
<evidence type="ECO:0000256" key="4">
    <source>
        <dbReference type="ARBA" id="ARBA00022517"/>
    </source>
</evidence>